<dbReference type="AlphaFoldDB" id="A0A7X2IWD7"/>
<accession>A0A7X2IWD7</accession>
<evidence type="ECO:0000256" key="9">
    <source>
        <dbReference type="HAMAP-Rule" id="MF_00131"/>
    </source>
</evidence>
<protein>
    <recommendedName>
        <fullName evidence="9">Tryptophan synthase alpha chain</fullName>
        <ecNumber evidence="9">4.2.1.20</ecNumber>
    </recommendedName>
</protein>
<comment type="pathway">
    <text evidence="2 9">Amino-acid biosynthesis; L-tryptophan biosynthesis; L-tryptophan from chorismate: step 5/5.</text>
</comment>
<comment type="similarity">
    <text evidence="9 10">Belongs to the TrpA family.</text>
</comment>
<dbReference type="CDD" id="cd04724">
    <property type="entry name" value="Tryptophan_synthase_alpha"/>
    <property type="match status" value="1"/>
</dbReference>
<dbReference type="RefSeq" id="WP_154306116.1">
    <property type="nucleotide sequence ID" value="NZ_WKKI01000002.1"/>
</dbReference>
<dbReference type="SUPFAM" id="SSF51366">
    <property type="entry name" value="Ribulose-phoshate binding barrel"/>
    <property type="match status" value="1"/>
</dbReference>
<name>A0A7X2IWD7_9BACI</name>
<evidence type="ECO:0000256" key="6">
    <source>
        <dbReference type="ARBA" id="ARBA00023141"/>
    </source>
</evidence>
<evidence type="ECO:0000256" key="1">
    <source>
        <dbReference type="ARBA" id="ARBA00003365"/>
    </source>
</evidence>
<reference evidence="11 12" key="1">
    <citation type="submission" date="2019-11" db="EMBL/GenBank/DDBJ databases">
        <title>Bacillus lacus genome.</title>
        <authorList>
            <person name="Allen C.J."/>
            <person name="Newman J.D."/>
        </authorList>
    </citation>
    <scope>NUCLEOTIDE SEQUENCE [LARGE SCALE GENOMIC DNA]</scope>
    <source>
        <strain evidence="11 12">KCTC 33946</strain>
    </source>
</reference>
<dbReference type="EMBL" id="WKKI01000002">
    <property type="protein sequence ID" value="MRX70991.1"/>
    <property type="molecule type" value="Genomic_DNA"/>
</dbReference>
<comment type="catalytic activity">
    <reaction evidence="8 9">
        <text>(1S,2R)-1-C-(indol-3-yl)glycerol 3-phosphate + L-serine = D-glyceraldehyde 3-phosphate + L-tryptophan + H2O</text>
        <dbReference type="Rhea" id="RHEA:10532"/>
        <dbReference type="ChEBI" id="CHEBI:15377"/>
        <dbReference type="ChEBI" id="CHEBI:33384"/>
        <dbReference type="ChEBI" id="CHEBI:57912"/>
        <dbReference type="ChEBI" id="CHEBI:58866"/>
        <dbReference type="ChEBI" id="CHEBI:59776"/>
        <dbReference type="EC" id="4.2.1.20"/>
    </reaction>
</comment>
<dbReference type="InterPro" id="IPR018204">
    <property type="entry name" value="Trp_synthase_alpha_AS"/>
</dbReference>
<proteinExistence type="inferred from homology"/>
<dbReference type="GO" id="GO:0004834">
    <property type="term" value="F:tryptophan synthase activity"/>
    <property type="evidence" value="ECO:0007669"/>
    <property type="project" value="UniProtKB-UniRule"/>
</dbReference>
<gene>
    <name evidence="9" type="primary">trpA</name>
    <name evidence="11" type="ORF">GJU40_02260</name>
</gene>
<dbReference type="UniPathway" id="UPA00035">
    <property type="reaction ID" value="UER00044"/>
</dbReference>
<comment type="caution">
    <text evidence="11">The sequence shown here is derived from an EMBL/GenBank/DDBJ whole genome shotgun (WGS) entry which is preliminary data.</text>
</comment>
<comment type="subunit">
    <text evidence="3 9">Tetramer of two alpha and two beta chains.</text>
</comment>
<evidence type="ECO:0000313" key="11">
    <source>
        <dbReference type="EMBL" id="MRX70991.1"/>
    </source>
</evidence>
<dbReference type="NCBIfam" id="TIGR00262">
    <property type="entry name" value="trpA"/>
    <property type="match status" value="1"/>
</dbReference>
<dbReference type="PROSITE" id="PS00167">
    <property type="entry name" value="TRP_SYNTHASE_ALPHA"/>
    <property type="match status" value="1"/>
</dbReference>
<feature type="active site" description="Proton acceptor" evidence="9">
    <location>
        <position position="56"/>
    </location>
</feature>
<evidence type="ECO:0000256" key="10">
    <source>
        <dbReference type="RuleBase" id="RU003662"/>
    </source>
</evidence>
<dbReference type="GO" id="GO:0005829">
    <property type="term" value="C:cytosol"/>
    <property type="evidence" value="ECO:0007669"/>
    <property type="project" value="TreeGrafter"/>
</dbReference>
<keyword evidence="12" id="KW-1185">Reference proteome</keyword>
<dbReference type="EC" id="4.2.1.20" evidence="9"/>
<dbReference type="PANTHER" id="PTHR43406:SF1">
    <property type="entry name" value="TRYPTOPHAN SYNTHASE ALPHA CHAIN, CHLOROPLASTIC"/>
    <property type="match status" value="1"/>
</dbReference>
<dbReference type="Proteomes" id="UP000448867">
    <property type="component" value="Unassembled WGS sequence"/>
</dbReference>
<dbReference type="Pfam" id="PF00290">
    <property type="entry name" value="Trp_syntA"/>
    <property type="match status" value="1"/>
</dbReference>
<evidence type="ECO:0000313" key="12">
    <source>
        <dbReference type="Proteomes" id="UP000448867"/>
    </source>
</evidence>
<dbReference type="InterPro" id="IPR002028">
    <property type="entry name" value="Trp_synthase_suA"/>
</dbReference>
<dbReference type="PANTHER" id="PTHR43406">
    <property type="entry name" value="TRYPTOPHAN SYNTHASE, ALPHA CHAIN"/>
    <property type="match status" value="1"/>
</dbReference>
<feature type="active site" description="Proton acceptor" evidence="9">
    <location>
        <position position="45"/>
    </location>
</feature>
<dbReference type="FunFam" id="3.20.20.70:FF:000037">
    <property type="entry name" value="Tryptophan synthase alpha chain"/>
    <property type="match status" value="1"/>
</dbReference>
<keyword evidence="7 9" id="KW-0456">Lyase</keyword>
<evidence type="ECO:0000256" key="4">
    <source>
        <dbReference type="ARBA" id="ARBA00022605"/>
    </source>
</evidence>
<sequence length="265" mass="29308">MESLQKLQQSGEKLFIPFITAGDPSLQASADLALALQEAGASAIELGVPYSDPLADGPVIQRASVRALSSGVTIKKVMEMVPELRKKGVTIPIILFTYYNPVLQLGEEYFFALMRKNTINGLLIPDLPYEENRYLKKQCKENGISLISLVAPTSSDRIKKITEEAEGFLYCISSLGITGERQGFEEEAYTFIKEVKHMSPVPVAVGFGISSRQQAEEMNKVSDGIIVGSALVRKIESLREQLQNPETYDRALAEFKMFASEFKTT</sequence>
<dbReference type="Gene3D" id="3.20.20.70">
    <property type="entry name" value="Aldolase class I"/>
    <property type="match status" value="1"/>
</dbReference>
<organism evidence="11 12">
    <name type="scientific">Metabacillus lacus</name>
    <dbReference type="NCBI Taxonomy" id="1983721"/>
    <lineage>
        <taxon>Bacteria</taxon>
        <taxon>Bacillati</taxon>
        <taxon>Bacillota</taxon>
        <taxon>Bacilli</taxon>
        <taxon>Bacillales</taxon>
        <taxon>Bacillaceae</taxon>
        <taxon>Metabacillus</taxon>
    </lineage>
</organism>
<dbReference type="HAMAP" id="MF_00131">
    <property type="entry name" value="Trp_synth_alpha"/>
    <property type="match status" value="1"/>
</dbReference>
<dbReference type="InterPro" id="IPR011060">
    <property type="entry name" value="RibuloseP-bd_barrel"/>
</dbReference>
<evidence type="ECO:0000256" key="5">
    <source>
        <dbReference type="ARBA" id="ARBA00022822"/>
    </source>
</evidence>
<dbReference type="InterPro" id="IPR013785">
    <property type="entry name" value="Aldolase_TIM"/>
</dbReference>
<comment type="function">
    <text evidence="1 9">The alpha subunit is responsible for the aldol cleavage of indoleglycerol phosphate to indole and glyceraldehyde 3-phosphate.</text>
</comment>
<evidence type="ECO:0000256" key="7">
    <source>
        <dbReference type="ARBA" id="ARBA00023239"/>
    </source>
</evidence>
<evidence type="ECO:0000256" key="3">
    <source>
        <dbReference type="ARBA" id="ARBA00011270"/>
    </source>
</evidence>
<keyword evidence="6 9" id="KW-0057">Aromatic amino acid biosynthesis</keyword>
<keyword evidence="5 9" id="KW-0822">Tryptophan biosynthesis</keyword>
<dbReference type="OrthoDB" id="9804578at2"/>
<evidence type="ECO:0000256" key="8">
    <source>
        <dbReference type="ARBA" id="ARBA00049047"/>
    </source>
</evidence>
<keyword evidence="4 9" id="KW-0028">Amino-acid biosynthesis</keyword>
<evidence type="ECO:0000256" key="2">
    <source>
        <dbReference type="ARBA" id="ARBA00004733"/>
    </source>
</evidence>